<dbReference type="Pfam" id="PF00441">
    <property type="entry name" value="Acyl-CoA_dh_1"/>
    <property type="match status" value="1"/>
</dbReference>
<dbReference type="GO" id="GO:0050660">
    <property type="term" value="F:flavin adenine dinucleotide binding"/>
    <property type="evidence" value="ECO:0007669"/>
    <property type="project" value="InterPro"/>
</dbReference>
<organism evidence="10 11">
    <name type="scientific">Desulfamplus magnetovallimortis</name>
    <dbReference type="NCBI Taxonomy" id="1246637"/>
    <lineage>
        <taxon>Bacteria</taxon>
        <taxon>Pseudomonadati</taxon>
        <taxon>Thermodesulfobacteriota</taxon>
        <taxon>Desulfobacteria</taxon>
        <taxon>Desulfobacterales</taxon>
        <taxon>Desulfobacteraceae</taxon>
        <taxon>Desulfamplus</taxon>
    </lineage>
</organism>
<dbReference type="Gene3D" id="2.40.110.10">
    <property type="entry name" value="Butyryl-CoA Dehydrogenase, subunit A, domain 2"/>
    <property type="match status" value="1"/>
</dbReference>
<evidence type="ECO:0000256" key="3">
    <source>
        <dbReference type="ARBA" id="ARBA00011881"/>
    </source>
</evidence>
<dbReference type="PIRSF" id="PIRSF016578">
    <property type="entry name" value="HsaA"/>
    <property type="match status" value="1"/>
</dbReference>
<dbReference type="InterPro" id="IPR037069">
    <property type="entry name" value="AcylCoA_DH/ox_N_sf"/>
</dbReference>
<dbReference type="Pfam" id="PF02771">
    <property type="entry name" value="Acyl-CoA_dh_N"/>
    <property type="match status" value="1"/>
</dbReference>
<dbReference type="Gene3D" id="1.20.140.10">
    <property type="entry name" value="Butyryl-CoA Dehydrogenase, subunit A, domain 3"/>
    <property type="match status" value="1"/>
</dbReference>
<evidence type="ECO:0000313" key="10">
    <source>
        <dbReference type="EMBL" id="SLM33106.1"/>
    </source>
</evidence>
<dbReference type="SUPFAM" id="SSF56645">
    <property type="entry name" value="Acyl-CoA dehydrogenase NM domain-like"/>
    <property type="match status" value="1"/>
</dbReference>
<keyword evidence="5 6" id="KW-0274">FAD</keyword>
<evidence type="ECO:0000256" key="1">
    <source>
        <dbReference type="ARBA" id="ARBA00001974"/>
    </source>
</evidence>
<comment type="similarity">
    <text evidence="2 6">Belongs to the acyl-CoA dehydrogenase family.</text>
</comment>
<dbReference type="InterPro" id="IPR013786">
    <property type="entry name" value="AcylCoA_DH/ox_N"/>
</dbReference>
<dbReference type="OrthoDB" id="9765339at2"/>
<dbReference type="InterPro" id="IPR009075">
    <property type="entry name" value="AcylCo_DH/oxidase_C"/>
</dbReference>
<dbReference type="InterPro" id="IPR036250">
    <property type="entry name" value="AcylCo_DH-like_C"/>
</dbReference>
<keyword evidence="11" id="KW-1185">Reference proteome</keyword>
<dbReference type="EMBL" id="FWEV01000336">
    <property type="protein sequence ID" value="SLM33106.1"/>
    <property type="molecule type" value="Genomic_DNA"/>
</dbReference>
<evidence type="ECO:0000313" key="11">
    <source>
        <dbReference type="Proteomes" id="UP000191931"/>
    </source>
</evidence>
<dbReference type="Pfam" id="PF02770">
    <property type="entry name" value="Acyl-CoA_dh_M"/>
    <property type="match status" value="1"/>
</dbReference>
<keyword evidence="6 10" id="KW-0560">Oxidoreductase</keyword>
<dbReference type="EC" id="1.3.8.1" evidence="10"/>
<dbReference type="InterPro" id="IPR006091">
    <property type="entry name" value="Acyl-CoA_Oxase/DH_mid-dom"/>
</dbReference>
<dbReference type="STRING" id="1246637.MTBBW1_90008"/>
<evidence type="ECO:0000259" key="7">
    <source>
        <dbReference type="Pfam" id="PF00441"/>
    </source>
</evidence>
<name>A0A1W1HKZ5_9BACT</name>
<feature type="domain" description="Acyl-CoA dehydrogenase/oxidase N-terminal" evidence="9">
    <location>
        <begin position="7"/>
        <end position="117"/>
    </location>
</feature>
<sequence>MDMELSAQHKEAQKIFREFVKQNITPTAAECDRVQETPMDLIKTIADEGYLGALVPEQYGGKGMDPLSWGLLCEEVGHESASLLSLLTVHSMVIQAIVKWGTEGQKNKWLPRLATGETIGGFGLTEIKTGSDARNAKTVATLKEDYTSDEKTSSKDEGTAQFYVLNGRKRWISFGQVASLFIILGQLDEKPTAFLVERESEGFSTEAISGMMGFKSAMLAELRMDDCIIPGENMVGRPGFGFSHVIGAALDQGRFCIAWGSLGIAQGCVDACLSYTNEREQFGVSIKEHQLIQEMIADMITQTSAARMLCLNAASLKAKGDPSLIMETSMAKYFASRAAVKIAGDAVQIHGANGCSDQYPVERYFRDAKIMEIIEGSNQMQQIIISRYGYQKYQMSKMQEGKK</sequence>
<evidence type="ECO:0000256" key="2">
    <source>
        <dbReference type="ARBA" id="ARBA00009347"/>
    </source>
</evidence>
<dbReference type="Gene3D" id="1.10.540.10">
    <property type="entry name" value="Acyl-CoA dehydrogenase/oxidase, N-terminal domain"/>
    <property type="match status" value="1"/>
</dbReference>
<dbReference type="SUPFAM" id="SSF47203">
    <property type="entry name" value="Acyl-CoA dehydrogenase C-terminal domain-like"/>
    <property type="match status" value="1"/>
</dbReference>
<evidence type="ECO:0000259" key="8">
    <source>
        <dbReference type="Pfam" id="PF02770"/>
    </source>
</evidence>
<dbReference type="InterPro" id="IPR009100">
    <property type="entry name" value="AcylCoA_DH/oxidase_NM_dom_sf"/>
</dbReference>
<accession>A0A1W1HKZ5</accession>
<reference evidence="10 11" key="1">
    <citation type="submission" date="2017-03" db="EMBL/GenBank/DDBJ databases">
        <authorList>
            <person name="Afonso C.L."/>
            <person name="Miller P.J."/>
            <person name="Scott M.A."/>
            <person name="Spackman E."/>
            <person name="Goraichik I."/>
            <person name="Dimitrov K.M."/>
            <person name="Suarez D.L."/>
            <person name="Swayne D.E."/>
        </authorList>
    </citation>
    <scope>NUCLEOTIDE SEQUENCE [LARGE SCALE GENOMIC DNA]</scope>
    <source>
        <strain evidence="10">PRJEB14757</strain>
    </source>
</reference>
<dbReference type="GO" id="GO:0016937">
    <property type="term" value="F:short-chain fatty acyl-CoA dehydrogenase activity"/>
    <property type="evidence" value="ECO:0007669"/>
    <property type="project" value="UniProtKB-EC"/>
</dbReference>
<keyword evidence="4 6" id="KW-0285">Flavoprotein</keyword>
<protein>
    <submittedName>
        <fullName evidence="10">Acyl-CoA dehydrogenase domain protein</fullName>
        <ecNumber evidence="10">1.3.8.1</ecNumber>
    </submittedName>
</protein>
<dbReference type="PANTHER" id="PTHR43884:SF12">
    <property type="entry name" value="ISOVALERYL-COA DEHYDROGENASE, MITOCHONDRIAL-RELATED"/>
    <property type="match status" value="1"/>
</dbReference>
<evidence type="ECO:0000259" key="9">
    <source>
        <dbReference type="Pfam" id="PF02771"/>
    </source>
</evidence>
<evidence type="ECO:0000256" key="5">
    <source>
        <dbReference type="ARBA" id="ARBA00022827"/>
    </source>
</evidence>
<proteinExistence type="inferred from homology"/>
<dbReference type="FunFam" id="1.20.140.10:FF:000004">
    <property type="entry name" value="Acyl-CoA dehydrogenase FadE25"/>
    <property type="match status" value="1"/>
</dbReference>
<evidence type="ECO:0000256" key="6">
    <source>
        <dbReference type="RuleBase" id="RU362125"/>
    </source>
</evidence>
<dbReference type="PANTHER" id="PTHR43884">
    <property type="entry name" value="ACYL-COA DEHYDROGENASE"/>
    <property type="match status" value="1"/>
</dbReference>
<comment type="cofactor">
    <cofactor evidence="1 6">
        <name>FAD</name>
        <dbReference type="ChEBI" id="CHEBI:57692"/>
    </cofactor>
</comment>
<evidence type="ECO:0000256" key="4">
    <source>
        <dbReference type="ARBA" id="ARBA00022630"/>
    </source>
</evidence>
<gene>
    <name evidence="10" type="ORF">MTBBW1_90008</name>
</gene>
<dbReference type="AlphaFoldDB" id="A0A1W1HKZ5"/>
<dbReference type="InterPro" id="IPR046373">
    <property type="entry name" value="Acyl-CoA_Oxase/DH_mid-dom_sf"/>
</dbReference>
<comment type="subunit">
    <text evidence="3">Homotetramer.</text>
</comment>
<feature type="domain" description="Acyl-CoA oxidase/dehydrogenase middle" evidence="8">
    <location>
        <begin position="122"/>
        <end position="227"/>
    </location>
</feature>
<dbReference type="Proteomes" id="UP000191931">
    <property type="component" value="Unassembled WGS sequence"/>
</dbReference>
<feature type="domain" description="Acyl-CoA dehydrogenase/oxidase C-terminal" evidence="7">
    <location>
        <begin position="245"/>
        <end position="387"/>
    </location>
</feature>